<dbReference type="EMBL" id="DVGY01000173">
    <property type="protein sequence ID" value="HIR41671.1"/>
    <property type="molecule type" value="Genomic_DNA"/>
</dbReference>
<name>A0A9D1DD54_9FIRM</name>
<organism evidence="3 4">
    <name type="scientific">Candidatus Egerieicola pullicola</name>
    <dbReference type="NCBI Taxonomy" id="2840775"/>
    <lineage>
        <taxon>Bacteria</taxon>
        <taxon>Bacillati</taxon>
        <taxon>Bacillota</taxon>
        <taxon>Clostridia</taxon>
        <taxon>Eubacteriales</taxon>
        <taxon>Oscillospiraceae</taxon>
        <taxon>Oscillospiraceae incertae sedis</taxon>
        <taxon>Candidatus Egerieicola</taxon>
    </lineage>
</organism>
<dbReference type="InterPro" id="IPR041273">
    <property type="entry name" value="NAT_N"/>
</dbReference>
<accession>A0A9D1DD54</accession>
<gene>
    <name evidence="3" type="ORF">IAB36_07580</name>
</gene>
<dbReference type="AlphaFoldDB" id="A0A9D1DD54"/>
<feature type="domain" description="GNAT-like C-terminal" evidence="2">
    <location>
        <begin position="127"/>
        <end position="265"/>
    </location>
</feature>
<evidence type="ECO:0000313" key="4">
    <source>
        <dbReference type="Proteomes" id="UP000886749"/>
    </source>
</evidence>
<reference evidence="3" key="1">
    <citation type="submission" date="2020-10" db="EMBL/GenBank/DDBJ databases">
        <authorList>
            <person name="Gilroy R."/>
        </authorList>
    </citation>
    <scope>NUCLEOTIDE SEQUENCE</scope>
    <source>
        <strain evidence="3">CHK184-25365</strain>
    </source>
</reference>
<dbReference type="InterPro" id="IPR041644">
    <property type="entry name" value="GNAT_C"/>
</dbReference>
<comment type="caution">
    <text evidence="3">The sequence shown here is derived from an EMBL/GenBank/DDBJ whole genome shotgun (WGS) entry which is preliminary data.</text>
</comment>
<evidence type="ECO:0000259" key="2">
    <source>
        <dbReference type="Pfam" id="PF18164"/>
    </source>
</evidence>
<feature type="domain" description="N-acyltransferase N-terminal" evidence="1">
    <location>
        <begin position="1"/>
        <end position="123"/>
    </location>
</feature>
<dbReference type="Gene3D" id="3.40.630.120">
    <property type="match status" value="1"/>
</dbReference>
<evidence type="ECO:0000259" key="1">
    <source>
        <dbReference type="Pfam" id="PF18082"/>
    </source>
</evidence>
<dbReference type="Pfam" id="PF18082">
    <property type="entry name" value="NAT_N"/>
    <property type="match status" value="1"/>
</dbReference>
<reference evidence="3" key="2">
    <citation type="journal article" date="2021" name="PeerJ">
        <title>Extensive microbial diversity within the chicken gut microbiome revealed by metagenomics and culture.</title>
        <authorList>
            <person name="Gilroy R."/>
            <person name="Ravi A."/>
            <person name="Getino M."/>
            <person name="Pursley I."/>
            <person name="Horton D.L."/>
            <person name="Alikhan N.F."/>
            <person name="Baker D."/>
            <person name="Gharbi K."/>
            <person name="Hall N."/>
            <person name="Watson M."/>
            <person name="Adriaenssens E.M."/>
            <person name="Foster-Nyarko E."/>
            <person name="Jarju S."/>
            <person name="Secka A."/>
            <person name="Antonio M."/>
            <person name="Oren A."/>
            <person name="Chaudhuri R.R."/>
            <person name="La Ragione R."/>
            <person name="Hildebrand F."/>
            <person name="Pallen M.J."/>
        </authorList>
    </citation>
    <scope>NUCLEOTIDE SEQUENCE</scope>
    <source>
        <strain evidence="3">CHK184-25365</strain>
    </source>
</reference>
<protein>
    <submittedName>
        <fullName evidence="3">DUF5596 domain-containing protein</fullName>
    </submittedName>
</protein>
<evidence type="ECO:0000313" key="3">
    <source>
        <dbReference type="EMBL" id="HIR41671.1"/>
    </source>
</evidence>
<dbReference type="Proteomes" id="UP000886749">
    <property type="component" value="Unassembled WGS sequence"/>
</dbReference>
<sequence length="268" mass="32061">MNFDLLCQRLLPQEVQEEVYRIDQTYNHPAMEPYWRRLLAPKQWKVGLQKLTQAFGEDPKGFQMLTCQLYCSLNTYRQYRQKRIPEEIFWDTMGFIPRMLEWQKKYYGEYAYTWGWWLPRQLSLCEFRIGELEFERIKTPEGPVISLHIPSDAKLEPKLLRNSVRQMERLFLLHYTDFYLAPVMCESWMLSPALQELLPEQSRLRQFQSCFEIQSVDWDSDAVLDWVFPGPKAPYEQLAETTSLQRAMKQYLLEGKKIGWAKGTLKGF</sequence>
<dbReference type="Pfam" id="PF18164">
    <property type="entry name" value="GNAT_C"/>
    <property type="match status" value="1"/>
</dbReference>
<proteinExistence type="predicted"/>